<comment type="similarity">
    <text evidence="2 8">Belongs to the Casparian strip membrane proteins (CASP) family.</text>
</comment>
<dbReference type="Pfam" id="PF04535">
    <property type="entry name" value="CASP_dom"/>
    <property type="match status" value="1"/>
</dbReference>
<dbReference type="InterPro" id="IPR006459">
    <property type="entry name" value="CASP/CASPL"/>
</dbReference>
<reference evidence="11" key="1">
    <citation type="submission" date="2025-08" db="UniProtKB">
        <authorList>
            <consortium name="RefSeq"/>
        </authorList>
    </citation>
    <scope>IDENTIFICATION</scope>
    <source>
        <tissue evidence="11">Fruit stalk</tissue>
    </source>
</reference>
<dbReference type="PANTHER" id="PTHR36488:SF8">
    <property type="entry name" value="CASP-LIKE PROTEIN 1U1"/>
    <property type="match status" value="1"/>
</dbReference>
<feature type="transmembrane region" description="Helical" evidence="8">
    <location>
        <begin position="147"/>
        <end position="171"/>
    </location>
</feature>
<dbReference type="InterPro" id="IPR044173">
    <property type="entry name" value="CASPL"/>
</dbReference>
<accession>A0A6P5WL16</accession>
<evidence type="ECO:0000256" key="3">
    <source>
        <dbReference type="ARBA" id="ARBA00011489"/>
    </source>
</evidence>
<dbReference type="RefSeq" id="XP_022716156.1">
    <property type="nucleotide sequence ID" value="XM_022860421.1"/>
</dbReference>
<dbReference type="NCBIfam" id="TIGR01569">
    <property type="entry name" value="A_tha_TIGR01569"/>
    <property type="match status" value="1"/>
</dbReference>
<keyword evidence="6 8" id="KW-1133">Transmembrane helix</keyword>
<comment type="subcellular location">
    <subcellularLocation>
        <location evidence="1 8">Cell membrane</location>
        <topology evidence="1 8">Multi-pass membrane protein</topology>
    </subcellularLocation>
</comment>
<dbReference type="KEGG" id="dzi:111275227"/>
<dbReference type="GO" id="GO:0005886">
    <property type="term" value="C:plasma membrane"/>
    <property type="evidence" value="ECO:0007669"/>
    <property type="project" value="UniProtKB-SubCell"/>
</dbReference>
<dbReference type="InterPro" id="IPR006702">
    <property type="entry name" value="CASP_dom"/>
</dbReference>
<evidence type="ECO:0000256" key="5">
    <source>
        <dbReference type="ARBA" id="ARBA00022692"/>
    </source>
</evidence>
<feature type="transmembrane region" description="Helical" evidence="8">
    <location>
        <begin position="101"/>
        <end position="127"/>
    </location>
</feature>
<evidence type="ECO:0000256" key="8">
    <source>
        <dbReference type="RuleBase" id="RU361233"/>
    </source>
</evidence>
<protein>
    <recommendedName>
        <fullName evidence="8">CASP-like protein</fullName>
    </recommendedName>
</protein>
<proteinExistence type="inferred from homology"/>
<evidence type="ECO:0000256" key="1">
    <source>
        <dbReference type="ARBA" id="ARBA00004651"/>
    </source>
</evidence>
<comment type="subunit">
    <text evidence="3 8">Homodimer and heterodimers.</text>
</comment>
<feature type="transmembrane region" description="Helical" evidence="8">
    <location>
        <begin position="64"/>
        <end position="89"/>
    </location>
</feature>
<dbReference type="GeneID" id="111275227"/>
<keyword evidence="7 8" id="KW-0472">Membrane</keyword>
<evidence type="ECO:0000313" key="10">
    <source>
        <dbReference type="Proteomes" id="UP000515121"/>
    </source>
</evidence>
<dbReference type="AlphaFoldDB" id="A0A6P5WL16"/>
<keyword evidence="5 8" id="KW-0812">Transmembrane</keyword>
<dbReference type="OrthoDB" id="1904499at2759"/>
<evidence type="ECO:0000256" key="4">
    <source>
        <dbReference type="ARBA" id="ARBA00022475"/>
    </source>
</evidence>
<dbReference type="PANTHER" id="PTHR36488">
    <property type="entry name" value="CASP-LIKE PROTEIN 1U1"/>
    <property type="match status" value="1"/>
</dbReference>
<feature type="domain" description="Casparian strip membrane protein" evidence="9">
    <location>
        <begin position="20"/>
        <end position="164"/>
    </location>
</feature>
<evidence type="ECO:0000313" key="11">
    <source>
        <dbReference type="RefSeq" id="XP_022716156.1"/>
    </source>
</evidence>
<name>A0A6P5WL16_DURZI</name>
<gene>
    <name evidence="11" type="primary">LOC111275227</name>
</gene>
<evidence type="ECO:0000256" key="7">
    <source>
        <dbReference type="ARBA" id="ARBA00023136"/>
    </source>
</evidence>
<keyword evidence="10" id="KW-1185">Reference proteome</keyword>
<sequence>MESIEAKFPENPPLKTHKLVLVAQICLRILAIATALAATWVMVTSKETIVVFGFQLDARYSYSSAFKFFAFANAVACAFTFLSLLFVFFFGRHGLTPTSYFLLFLHDLFIMSLMLSGVAAGTAIGYVGRYGNSHTGWLQICDRLIKFCHRVTTSMIFSFLSVVCLLALTIVSASKSRHIKEEEWSCMEIKEYCWVAKDELPESKQDSEGREGERYNANEPLIQQRLYFQRSLTNHVPKISIISIVVLLACLVASPPSKPSSVKGDIEDLKNQHLTWR</sequence>
<dbReference type="Proteomes" id="UP000515121">
    <property type="component" value="Unplaced"/>
</dbReference>
<evidence type="ECO:0000259" key="9">
    <source>
        <dbReference type="Pfam" id="PF04535"/>
    </source>
</evidence>
<feature type="transmembrane region" description="Helical" evidence="8">
    <location>
        <begin position="20"/>
        <end position="43"/>
    </location>
</feature>
<evidence type="ECO:0000256" key="2">
    <source>
        <dbReference type="ARBA" id="ARBA00007651"/>
    </source>
</evidence>
<evidence type="ECO:0000256" key="6">
    <source>
        <dbReference type="ARBA" id="ARBA00022989"/>
    </source>
</evidence>
<organism evidence="10 11">
    <name type="scientific">Durio zibethinus</name>
    <name type="common">Durian</name>
    <dbReference type="NCBI Taxonomy" id="66656"/>
    <lineage>
        <taxon>Eukaryota</taxon>
        <taxon>Viridiplantae</taxon>
        <taxon>Streptophyta</taxon>
        <taxon>Embryophyta</taxon>
        <taxon>Tracheophyta</taxon>
        <taxon>Spermatophyta</taxon>
        <taxon>Magnoliopsida</taxon>
        <taxon>eudicotyledons</taxon>
        <taxon>Gunneridae</taxon>
        <taxon>Pentapetalae</taxon>
        <taxon>rosids</taxon>
        <taxon>malvids</taxon>
        <taxon>Malvales</taxon>
        <taxon>Malvaceae</taxon>
        <taxon>Helicteroideae</taxon>
        <taxon>Durio</taxon>
    </lineage>
</organism>
<keyword evidence="4 8" id="KW-1003">Cell membrane</keyword>